<evidence type="ECO:0000313" key="1">
    <source>
        <dbReference type="EMBL" id="MBJ6799012.1"/>
    </source>
</evidence>
<name>A0ABS0YNH4_9BACT</name>
<reference evidence="1 2" key="1">
    <citation type="submission" date="2020-12" db="EMBL/GenBank/DDBJ databases">
        <title>Geomonas sp. Red259, isolated from paddy soil.</title>
        <authorList>
            <person name="Xu Z."/>
            <person name="Zhang Z."/>
            <person name="Masuda Y."/>
            <person name="Itoh H."/>
            <person name="Senoo K."/>
        </authorList>
    </citation>
    <scope>NUCLEOTIDE SEQUENCE [LARGE SCALE GENOMIC DNA]</scope>
    <source>
        <strain evidence="1 2">Red259</strain>
    </source>
</reference>
<organism evidence="1 2">
    <name type="scientific">Geomonas propionica</name>
    <dbReference type="NCBI Taxonomy" id="2798582"/>
    <lineage>
        <taxon>Bacteria</taxon>
        <taxon>Pseudomonadati</taxon>
        <taxon>Thermodesulfobacteriota</taxon>
        <taxon>Desulfuromonadia</taxon>
        <taxon>Geobacterales</taxon>
        <taxon>Geobacteraceae</taxon>
        <taxon>Geomonas</taxon>
    </lineage>
</organism>
<comment type="caution">
    <text evidence="1">The sequence shown here is derived from an EMBL/GenBank/DDBJ whole genome shotgun (WGS) entry which is preliminary data.</text>
</comment>
<protein>
    <submittedName>
        <fullName evidence="1">Uncharacterized protein</fullName>
    </submittedName>
</protein>
<dbReference type="Proteomes" id="UP000641025">
    <property type="component" value="Unassembled WGS sequence"/>
</dbReference>
<gene>
    <name evidence="1" type="ORF">JFN90_02550</name>
</gene>
<dbReference type="RefSeq" id="WP_199393523.1">
    <property type="nucleotide sequence ID" value="NZ_JAEMHK010000001.1"/>
</dbReference>
<keyword evidence="2" id="KW-1185">Reference proteome</keyword>
<sequence length="49" mass="5741">MKTILLVLLIIIAVILTIWYLVIPADVVIGSFKALRRGEWHGWRRDKPR</sequence>
<accession>A0ABS0YNH4</accession>
<evidence type="ECO:0000313" key="2">
    <source>
        <dbReference type="Proteomes" id="UP000641025"/>
    </source>
</evidence>
<proteinExistence type="predicted"/>
<dbReference type="EMBL" id="JAEMHK010000001">
    <property type="protein sequence ID" value="MBJ6799012.1"/>
    <property type="molecule type" value="Genomic_DNA"/>
</dbReference>